<evidence type="ECO:0000313" key="3">
    <source>
        <dbReference type="EMBL" id="QJA84505.1"/>
    </source>
</evidence>
<organism evidence="1">
    <name type="scientific">viral metagenome</name>
    <dbReference type="NCBI Taxonomy" id="1070528"/>
    <lineage>
        <taxon>unclassified sequences</taxon>
        <taxon>metagenomes</taxon>
        <taxon>organismal metagenomes</taxon>
    </lineage>
</organism>
<dbReference type="EMBL" id="MT142530">
    <property type="protein sequence ID" value="QJA84505.1"/>
    <property type="molecule type" value="Genomic_DNA"/>
</dbReference>
<sequence length="97" mass="11573">MSTIKNHMDFALNFLVSKVKEEKEKELKSWCKDTPRFQNFTYYVGKSGRSGAVAYTRTSYRNKTYKIYLGVEPWNCYKEKILKKISLCEELKQRDLE</sequence>
<dbReference type="EMBL" id="MT144109">
    <property type="protein sequence ID" value="QJA48915.1"/>
    <property type="molecule type" value="Genomic_DNA"/>
</dbReference>
<accession>A0A6H1ZNR0</accession>
<protein>
    <submittedName>
        <fullName evidence="1">Uncharacterized protein</fullName>
    </submittedName>
</protein>
<evidence type="ECO:0000313" key="2">
    <source>
        <dbReference type="EMBL" id="QJA66993.1"/>
    </source>
</evidence>
<proteinExistence type="predicted"/>
<gene>
    <name evidence="3" type="ORF">MM415A00187_0040</name>
    <name evidence="2" type="ORF">MM415B00313_0041</name>
    <name evidence="1" type="ORF">TM448A01192_0005</name>
</gene>
<name>A0A6H1ZNR0_9ZZZZ</name>
<dbReference type="AlphaFoldDB" id="A0A6H1ZNR0"/>
<evidence type="ECO:0000313" key="1">
    <source>
        <dbReference type="EMBL" id="QJA48915.1"/>
    </source>
</evidence>
<dbReference type="EMBL" id="MT141564">
    <property type="protein sequence ID" value="QJA66993.1"/>
    <property type="molecule type" value="Genomic_DNA"/>
</dbReference>
<reference evidence="1" key="1">
    <citation type="submission" date="2020-03" db="EMBL/GenBank/DDBJ databases">
        <title>The deep terrestrial virosphere.</title>
        <authorList>
            <person name="Holmfeldt K."/>
            <person name="Nilsson E."/>
            <person name="Simone D."/>
            <person name="Lopez-Fernandez M."/>
            <person name="Wu X."/>
            <person name="de Brujin I."/>
            <person name="Lundin D."/>
            <person name="Andersson A."/>
            <person name="Bertilsson S."/>
            <person name="Dopson M."/>
        </authorList>
    </citation>
    <scope>NUCLEOTIDE SEQUENCE</scope>
    <source>
        <strain evidence="3">MM415A00187</strain>
        <strain evidence="2">MM415B00313</strain>
        <strain evidence="1">TM448A01192</strain>
    </source>
</reference>